<comment type="similarity">
    <text evidence="2">Belongs to the DapA family.</text>
</comment>
<evidence type="ECO:0000256" key="2">
    <source>
        <dbReference type="PIRNR" id="PIRNR001365"/>
    </source>
</evidence>
<dbReference type="RefSeq" id="XP_018386472.1">
    <property type="nucleotide sequence ID" value="XM_018527192.1"/>
</dbReference>
<dbReference type="GeneID" id="29112786"/>
<feature type="active site" description="Schiff-base intermediate with substrate" evidence="3">
    <location>
        <position position="184"/>
    </location>
</feature>
<dbReference type="Pfam" id="PF00701">
    <property type="entry name" value="DHDPS"/>
    <property type="match status" value="1"/>
</dbReference>
<evidence type="ECO:0000313" key="7">
    <source>
        <dbReference type="Proteomes" id="UP000077248"/>
    </source>
</evidence>
<dbReference type="InterPro" id="IPR002220">
    <property type="entry name" value="DapA-like"/>
</dbReference>
<dbReference type="EMBL" id="PDXD01000021">
    <property type="protein sequence ID" value="RYN73501.1"/>
    <property type="molecule type" value="Genomic_DNA"/>
</dbReference>
<evidence type="ECO:0000313" key="8">
    <source>
        <dbReference type="Proteomes" id="UP000291422"/>
    </source>
</evidence>
<sequence length="322" mass="34905">MPSTNGTNGTTTYSFPPGIHVPSLTWFKNDSKQEIDWDVQEKHFEFLISNGLHGIVIAGTNGEAATLSSTEKTQLVQKARKTAQRLGRGELPITIGGVAGCTRDAIQQTIEAKEAGASYYLALVPSYFHFSMNQDAIVAYFQELADASPVPIVLYNFPNVVAGLDINSEMLDILGKHQNIVAVKLTCGGIAKVARISAAFSKSDFVALAGQSDWLIPALSVGGVGTITGVANLYPKSCLHMFDLYQSGKHDEASALQIKLSVTEWGFGKGGINGTKYVVAHKRGYPETSADCRRPYPRYTDEEKRKWVVNQVSGLDELEASL</sequence>
<dbReference type="KEGG" id="aalt:CC77DRAFT_1040104"/>
<evidence type="ECO:0000313" key="5">
    <source>
        <dbReference type="EMBL" id="OAG21051.1"/>
    </source>
</evidence>
<evidence type="ECO:0000256" key="1">
    <source>
        <dbReference type="ARBA" id="ARBA00023239"/>
    </source>
</evidence>
<reference evidence="8" key="2">
    <citation type="journal article" date="2019" name="bioRxiv">
        <title>Genomics, evolutionary history and diagnostics of the Alternaria alternata species group including apple and Asian pear pathotypes.</title>
        <authorList>
            <person name="Armitage A.D."/>
            <person name="Cockerton H.M."/>
            <person name="Sreenivasaprasad S."/>
            <person name="Woodhall J.W."/>
            <person name="Lane C.R."/>
            <person name="Harrison R.J."/>
            <person name="Clarkson J.P."/>
        </authorList>
    </citation>
    <scope>NUCLEOTIDE SEQUENCE [LARGE SCALE GENOMIC DNA]</scope>
    <source>
        <strain evidence="8">FERA 1177</strain>
    </source>
</reference>
<dbReference type="STRING" id="5599.A0A177DPL6"/>
<dbReference type="Proteomes" id="UP000077248">
    <property type="component" value="Unassembled WGS sequence"/>
</dbReference>
<dbReference type="PRINTS" id="PR00146">
    <property type="entry name" value="DHPICSNTHASE"/>
</dbReference>
<protein>
    <submittedName>
        <fullName evidence="5">Aldolase</fullName>
    </submittedName>
</protein>
<evidence type="ECO:0000256" key="3">
    <source>
        <dbReference type="PIRSR" id="PIRSR001365-1"/>
    </source>
</evidence>
<proteinExistence type="inferred from homology"/>
<dbReference type="CDD" id="cd00408">
    <property type="entry name" value="DHDPS-like"/>
    <property type="match status" value="1"/>
</dbReference>
<dbReference type="PANTHER" id="PTHR12128:SF66">
    <property type="entry name" value="4-HYDROXY-2-OXOGLUTARATE ALDOLASE, MITOCHONDRIAL"/>
    <property type="match status" value="1"/>
</dbReference>
<reference evidence="6" key="3">
    <citation type="journal article" date="2019" name="J. ISSAAS">
        <title>Genomics, evolutionary history and diagnostics of the Alternaria alternata species group including apple and Asian pear pathotypes.</title>
        <authorList>
            <person name="Armitage A.D."/>
            <person name="Cockerton H.M."/>
            <person name="Sreenivasaprasad S."/>
            <person name="Woodhall J."/>
            <person name="Lane C."/>
            <person name="Harrison R.J."/>
            <person name="Clarkson J.P."/>
        </authorList>
    </citation>
    <scope>NUCLEOTIDE SEQUENCE</scope>
    <source>
        <strain evidence="6">FERA 1177</strain>
    </source>
</reference>
<dbReference type="PANTHER" id="PTHR12128">
    <property type="entry name" value="DIHYDRODIPICOLINATE SYNTHASE"/>
    <property type="match status" value="1"/>
</dbReference>
<evidence type="ECO:0000256" key="4">
    <source>
        <dbReference type="PIRSR" id="PIRSR001365-2"/>
    </source>
</evidence>
<dbReference type="PIRSF" id="PIRSF001365">
    <property type="entry name" value="DHDPS"/>
    <property type="match status" value="1"/>
</dbReference>
<dbReference type="SUPFAM" id="SSF51569">
    <property type="entry name" value="Aldolase"/>
    <property type="match status" value="1"/>
</dbReference>
<accession>A0A177DPL6</accession>
<dbReference type="OMA" id="FHFAMNE"/>
<evidence type="ECO:0000313" key="6">
    <source>
        <dbReference type="EMBL" id="RYN73501.1"/>
    </source>
</evidence>
<dbReference type="VEuPathDB" id="FungiDB:CC77DRAFT_1040104"/>
<feature type="active site" description="Proton donor/acceptor" evidence="3">
    <location>
        <position position="155"/>
    </location>
</feature>
<organism evidence="5 7">
    <name type="scientific">Alternaria alternata</name>
    <name type="common">Alternaria rot fungus</name>
    <name type="synonym">Torula alternata</name>
    <dbReference type="NCBI Taxonomy" id="5599"/>
    <lineage>
        <taxon>Eukaryota</taxon>
        <taxon>Fungi</taxon>
        <taxon>Dikarya</taxon>
        <taxon>Ascomycota</taxon>
        <taxon>Pezizomycotina</taxon>
        <taxon>Dothideomycetes</taxon>
        <taxon>Pleosporomycetidae</taxon>
        <taxon>Pleosporales</taxon>
        <taxon>Pleosporineae</taxon>
        <taxon>Pleosporaceae</taxon>
        <taxon>Alternaria</taxon>
        <taxon>Alternaria sect. Alternaria</taxon>
        <taxon>Alternaria alternata complex</taxon>
    </lineage>
</organism>
<dbReference type="EMBL" id="KV441477">
    <property type="protein sequence ID" value="OAG21051.1"/>
    <property type="molecule type" value="Genomic_DNA"/>
</dbReference>
<dbReference type="GO" id="GO:0008840">
    <property type="term" value="F:4-hydroxy-tetrahydrodipicolinate synthase activity"/>
    <property type="evidence" value="ECO:0007669"/>
    <property type="project" value="TreeGrafter"/>
</dbReference>
<gene>
    <name evidence="6" type="ORF">AA0117_g7743</name>
    <name evidence="5" type="ORF">CC77DRAFT_1040104</name>
</gene>
<keyword evidence="1 2" id="KW-0456">Lyase</keyword>
<dbReference type="InterPro" id="IPR013785">
    <property type="entry name" value="Aldolase_TIM"/>
</dbReference>
<dbReference type="Gene3D" id="3.20.20.70">
    <property type="entry name" value="Aldolase class I"/>
    <property type="match status" value="1"/>
</dbReference>
<dbReference type="SMART" id="SM01130">
    <property type="entry name" value="DHDPS"/>
    <property type="match status" value="1"/>
</dbReference>
<keyword evidence="7" id="KW-1185">Reference proteome</keyword>
<name>A0A177DPL6_ALTAL</name>
<dbReference type="AlphaFoldDB" id="A0A177DPL6"/>
<reference evidence="5 7" key="1">
    <citation type="submission" date="2016-05" db="EMBL/GenBank/DDBJ databases">
        <title>Comparative analysis of secretome profiles of manganese(II)-oxidizing ascomycete fungi.</title>
        <authorList>
            <consortium name="DOE Joint Genome Institute"/>
            <person name="Zeiner C.A."/>
            <person name="Purvine S.O."/>
            <person name="Zink E.M."/>
            <person name="Wu S."/>
            <person name="Pasa-Tolic L."/>
            <person name="Chaput D.L."/>
            <person name="Haridas S."/>
            <person name="Grigoriev I.V."/>
            <person name="Santelli C.M."/>
            <person name="Hansel C.M."/>
        </authorList>
    </citation>
    <scope>NUCLEOTIDE SEQUENCE [LARGE SCALE GENOMIC DNA]</scope>
    <source>
        <strain evidence="5 7">SRC1lrK2f</strain>
    </source>
</reference>
<dbReference type="Proteomes" id="UP000291422">
    <property type="component" value="Unassembled WGS sequence"/>
</dbReference>
<feature type="binding site" evidence="4">
    <location>
        <position position="227"/>
    </location>
    <ligand>
        <name>pyruvate</name>
        <dbReference type="ChEBI" id="CHEBI:15361"/>
    </ligand>
</feature>